<dbReference type="Proteomes" id="UP000246005">
    <property type="component" value="Unassembled WGS sequence"/>
</dbReference>
<dbReference type="RefSeq" id="WP_146231913.1">
    <property type="nucleotide sequence ID" value="NZ_QGHB01000024.1"/>
</dbReference>
<sequence>MITVEDVEPVADALRFLVERDYLTQYERDGDTVLTVTELGRLTAQLMVSTYTGARLRQVFGMLPLPDDADMAEEALTCVLSVTVPELLDAPVAEANRSAVATAIRARGRSSRLTDTTAVQGLGSSASVQRGDLAWATLLLVARSPHLFAGNGRDRRAVAGIPIGTLYPVLYEALNVEIVYNATGRTLDASIRPVGRDKASVRGGLGHSQVASLRSLCVHALLDSSNTV</sequence>
<proteinExistence type="predicted"/>
<dbReference type="EMBL" id="QGHB01000024">
    <property type="protein sequence ID" value="PWK79478.1"/>
    <property type="molecule type" value="Genomic_DNA"/>
</dbReference>
<evidence type="ECO:0000313" key="1">
    <source>
        <dbReference type="EMBL" id="PWK79478.1"/>
    </source>
</evidence>
<dbReference type="AlphaFoldDB" id="A0A316HFY5"/>
<gene>
    <name evidence="1" type="ORF">C8D88_1244</name>
</gene>
<reference evidence="1 2" key="1">
    <citation type="submission" date="2018-05" db="EMBL/GenBank/DDBJ databases">
        <title>Genomic Encyclopedia of Type Strains, Phase IV (KMG-IV): sequencing the most valuable type-strain genomes for metagenomic binning, comparative biology and taxonomic classification.</title>
        <authorList>
            <person name="Goeker M."/>
        </authorList>
    </citation>
    <scope>NUCLEOTIDE SEQUENCE [LARGE SCALE GENOMIC DNA]</scope>
    <source>
        <strain evidence="1 2">DSM 45480</strain>
    </source>
</reference>
<comment type="caution">
    <text evidence="1">The sequence shown here is derived from an EMBL/GenBank/DDBJ whole genome shotgun (WGS) entry which is preliminary data.</text>
</comment>
<evidence type="ECO:0000313" key="2">
    <source>
        <dbReference type="Proteomes" id="UP000246005"/>
    </source>
</evidence>
<organism evidence="1 2">
    <name type="scientific">Lentzea atacamensis</name>
    <dbReference type="NCBI Taxonomy" id="531938"/>
    <lineage>
        <taxon>Bacteria</taxon>
        <taxon>Bacillati</taxon>
        <taxon>Actinomycetota</taxon>
        <taxon>Actinomycetes</taxon>
        <taxon>Pseudonocardiales</taxon>
        <taxon>Pseudonocardiaceae</taxon>
        <taxon>Lentzea</taxon>
    </lineage>
</organism>
<protein>
    <submittedName>
        <fullName evidence="1">Uncharacterized protein</fullName>
    </submittedName>
</protein>
<accession>A0A316HFY5</accession>
<name>A0A316HFY5_9PSEU</name>